<accession>A0A1C4YIG7</accession>
<sequence>MVHTGQGRFDLSCLGGDGVTVPATVWTAAAAAVAIRRRYGYQAVRLRADHLAFEVSVAGQDVRVHPGGHQSAPDHPDGWQISVRYVFDGEIAHHAAASDLFAD</sequence>
<proteinExistence type="predicted"/>
<reference evidence="1 2" key="1">
    <citation type="submission" date="2016-06" db="EMBL/GenBank/DDBJ databases">
        <authorList>
            <person name="Kjaerup R.B."/>
            <person name="Dalgaard T.S."/>
            <person name="Juul-Madsen H.R."/>
        </authorList>
    </citation>
    <scope>NUCLEOTIDE SEQUENCE [LARGE SCALE GENOMIC DNA]</scope>
    <source>
        <strain evidence="1 2">DSM 45626</strain>
    </source>
</reference>
<dbReference type="AlphaFoldDB" id="A0A1C4YIG7"/>
<organism evidence="1 2">
    <name type="scientific">Micromonospora haikouensis</name>
    <dbReference type="NCBI Taxonomy" id="686309"/>
    <lineage>
        <taxon>Bacteria</taxon>
        <taxon>Bacillati</taxon>
        <taxon>Actinomycetota</taxon>
        <taxon>Actinomycetes</taxon>
        <taxon>Micromonosporales</taxon>
        <taxon>Micromonosporaceae</taxon>
        <taxon>Micromonospora</taxon>
    </lineage>
</organism>
<evidence type="ECO:0000313" key="2">
    <source>
        <dbReference type="Proteomes" id="UP000199375"/>
    </source>
</evidence>
<name>A0A1C4YIG7_9ACTN</name>
<gene>
    <name evidence="1" type="ORF">GA0070558_1499</name>
</gene>
<dbReference type="RefSeq" id="WP_091286366.1">
    <property type="nucleotide sequence ID" value="NZ_FMCW01000049.1"/>
</dbReference>
<evidence type="ECO:0000313" key="1">
    <source>
        <dbReference type="EMBL" id="SCF20497.1"/>
    </source>
</evidence>
<dbReference type="Proteomes" id="UP000199375">
    <property type="component" value="Unassembled WGS sequence"/>
</dbReference>
<protein>
    <submittedName>
        <fullName evidence="1">Uncharacterized protein</fullName>
    </submittedName>
</protein>
<dbReference type="EMBL" id="FMCW01000049">
    <property type="protein sequence ID" value="SCF20497.1"/>
    <property type="molecule type" value="Genomic_DNA"/>
</dbReference>